<sequence>MSYPLPQPIPRPLVDPHIQQSMTPNTVNTDVHPSLFFPLASLHADFVADGQSRQEALSAIYRRLVHRGLYSEDQQMWIMPKSDTVEESTADFFNDVVAQAHAHNKVPKMAHVWRSHGNVLVESLRKPDVILVPAGYQNIPRVHFRSIQSYCEVKYKDTKELVQASLQQINDVSNHISTTQLPRRFFIGMSLCGPSLTLILLARGAVVISKPLDIHQSPVDFLRILLGVTSCTPAWTGTDENFIHNAKGLTLEFDHYNLLITDRPVFISLSSHTRSSKIWYCHAYPKVYPPPPDRIPCVLKDCWMESGLTTDIDIHRFLQDRQPHPFDNDDQCQKFGIDDKYCVFSGCQQLMAKWDDRTNLPGIPIVLASQEPCCIAPDFDSVSQVSLLDATENILRRFGPGLCMQPRKHVQLVYETVGTPIVWFSCRREFLNAVMGATIALFNGTRKNVLHCDATDTNVMMVVKDLDPEHVVPDWPIGAGEYPKRAGLLFDWGHAVDQSSEAVYSTGGVTGTFSFTAAEFLQTEYATNHEIYHDLESLFWIMFVTSVNLEGPFNKWRMWQDAHCNPNCSYPFSFPGNVRIPVKPVPNVPSPSAPIWATPGLHTCSPEEVYQWKCSIPNAALIAAMDPYWTSNQSGKVFIDGMQRLAGYFRQEVSHDGEKVIFSEFRPRITPEIFLDILYEIREGIPDTEDHPSDDEIYHARSRYKEMLDADCGLEVPLLHPAGSLARSNLTSPIISKRPPVVSKKDGKRRESPTQESTTLEAPLAKRTRRASTPEPRGLGKQLSQKLHPLAT</sequence>
<proteinExistence type="predicted"/>
<evidence type="ECO:0000259" key="2">
    <source>
        <dbReference type="Pfam" id="PF17667"/>
    </source>
</evidence>
<protein>
    <recommendedName>
        <fullName evidence="2">Fungal-type protein kinase domain-containing protein</fullName>
    </recommendedName>
</protein>
<keyword evidence="4" id="KW-1185">Reference proteome</keyword>
<feature type="region of interest" description="Disordered" evidence="1">
    <location>
        <begin position="736"/>
        <end position="792"/>
    </location>
</feature>
<dbReference type="Pfam" id="PF17667">
    <property type="entry name" value="Pkinase_fungal"/>
    <property type="match status" value="1"/>
</dbReference>
<dbReference type="InterPro" id="IPR040976">
    <property type="entry name" value="Pkinase_fungal"/>
</dbReference>
<organism evidence="3 4">
    <name type="scientific">Boletus reticuloceps</name>
    <dbReference type="NCBI Taxonomy" id="495285"/>
    <lineage>
        <taxon>Eukaryota</taxon>
        <taxon>Fungi</taxon>
        <taxon>Dikarya</taxon>
        <taxon>Basidiomycota</taxon>
        <taxon>Agaricomycotina</taxon>
        <taxon>Agaricomycetes</taxon>
        <taxon>Agaricomycetidae</taxon>
        <taxon>Boletales</taxon>
        <taxon>Boletineae</taxon>
        <taxon>Boletaceae</taxon>
        <taxon>Boletoideae</taxon>
        <taxon>Boletus</taxon>
    </lineage>
</organism>
<gene>
    <name evidence="3" type="ORF">JVT61DRAFT_1185</name>
</gene>
<dbReference type="Proteomes" id="UP000683000">
    <property type="component" value="Unassembled WGS sequence"/>
</dbReference>
<feature type="domain" description="Fungal-type protein kinase" evidence="2">
    <location>
        <begin position="141"/>
        <end position="543"/>
    </location>
</feature>
<name>A0A8I2YQF9_9AGAM</name>
<evidence type="ECO:0000313" key="3">
    <source>
        <dbReference type="EMBL" id="KAG6377134.1"/>
    </source>
</evidence>
<accession>A0A8I2YQF9</accession>
<feature type="compositionally biased region" description="Basic and acidic residues" evidence="1">
    <location>
        <begin position="743"/>
        <end position="753"/>
    </location>
</feature>
<dbReference type="OrthoDB" id="2692985at2759"/>
<evidence type="ECO:0000313" key="4">
    <source>
        <dbReference type="Proteomes" id="UP000683000"/>
    </source>
</evidence>
<reference evidence="3" key="1">
    <citation type="submission" date="2021-03" db="EMBL/GenBank/DDBJ databases">
        <title>Evolutionary innovations through gain and loss of genes in the ectomycorrhizal Boletales.</title>
        <authorList>
            <person name="Wu G."/>
            <person name="Miyauchi S."/>
            <person name="Morin E."/>
            <person name="Yang Z.-L."/>
            <person name="Xu J."/>
            <person name="Martin F.M."/>
        </authorList>
    </citation>
    <scope>NUCLEOTIDE SEQUENCE</scope>
    <source>
        <strain evidence="3">BR01</strain>
    </source>
</reference>
<comment type="caution">
    <text evidence="3">The sequence shown here is derived from an EMBL/GenBank/DDBJ whole genome shotgun (WGS) entry which is preliminary data.</text>
</comment>
<dbReference type="EMBL" id="JAGFBS010000010">
    <property type="protein sequence ID" value="KAG6377134.1"/>
    <property type="molecule type" value="Genomic_DNA"/>
</dbReference>
<dbReference type="PANTHER" id="PTHR38248:SF2">
    <property type="entry name" value="FUNK1 11"/>
    <property type="match status" value="1"/>
</dbReference>
<evidence type="ECO:0000256" key="1">
    <source>
        <dbReference type="SAM" id="MobiDB-lite"/>
    </source>
</evidence>
<dbReference type="PANTHER" id="PTHR38248">
    <property type="entry name" value="FUNK1 6"/>
    <property type="match status" value="1"/>
</dbReference>
<dbReference type="AlphaFoldDB" id="A0A8I2YQF9"/>